<sequence length="363" mass="41556">MKQNGFFNTYNREDELIMPKENTTPYTHTKGSLNPVEKKTVTKIINVDSLFRENYESTSASNFIWNLAEPVKNVVSMRVVALELPTVWYSISSKLQNNQMTVHLYNVRDTSTSTTYHNEIQTITVPDGNYMAPTFATAMNNYLQNVSDNANGNFNGLKFLYFDVDSITAQTTIRALHSTDTGNSPYDTTNAYYSPNFYFEIDFNTNDASDENAFKKTLGWFLGFRKSAYVIDKTNVYIDNINDSPAITYYYSLQSEAAYGSTLQNYIYIDLNDFNRNESTDTFTAPTENGYIGNNVIARISISTLFNSTLFDNASDRVYKQRDYFGPVRISKMQIKLLNKFGDLIDLNYNDFSMALELTILYQ</sequence>
<dbReference type="EMBL" id="MN740904">
    <property type="protein sequence ID" value="QHU17400.1"/>
    <property type="molecule type" value="Genomic_DNA"/>
</dbReference>
<evidence type="ECO:0000313" key="1">
    <source>
        <dbReference type="EMBL" id="QHU17400.1"/>
    </source>
</evidence>
<protein>
    <submittedName>
        <fullName evidence="1">Uncharacterized protein</fullName>
    </submittedName>
</protein>
<reference evidence="1" key="1">
    <citation type="journal article" date="2020" name="Nature">
        <title>Giant virus diversity and host interactions through global metagenomics.</title>
        <authorList>
            <person name="Schulz F."/>
            <person name="Roux S."/>
            <person name="Paez-Espino D."/>
            <person name="Jungbluth S."/>
            <person name="Walsh D.A."/>
            <person name="Denef V.J."/>
            <person name="McMahon K.D."/>
            <person name="Konstantinidis K.T."/>
            <person name="Eloe-Fadrosh E.A."/>
            <person name="Kyrpides N.C."/>
            <person name="Woyke T."/>
        </authorList>
    </citation>
    <scope>NUCLEOTIDE SEQUENCE</scope>
    <source>
        <strain evidence="1">GVMAG-S-3300012000-57</strain>
    </source>
</reference>
<proteinExistence type="predicted"/>
<organism evidence="1">
    <name type="scientific">viral metagenome</name>
    <dbReference type="NCBI Taxonomy" id="1070528"/>
    <lineage>
        <taxon>unclassified sequences</taxon>
        <taxon>metagenomes</taxon>
        <taxon>organismal metagenomes</taxon>
    </lineage>
</organism>
<name>A0A6C0KL30_9ZZZZ</name>
<dbReference type="AlphaFoldDB" id="A0A6C0KL30"/>
<accession>A0A6C0KL30</accession>